<feature type="domain" description="Luciferase-like" evidence="1">
    <location>
        <begin position="61"/>
        <end position="287"/>
    </location>
</feature>
<gene>
    <name evidence="2" type="ORF">ACFSHS_15405</name>
</gene>
<sequence>MTALLLNIAAPWHGPDPVRSAARALAGGVDGVGLLDSPRLFADGFVETQRILDATAAGLAGPCVASLGLRHPATVAGALRTLELRHPGRAFAVVGRGESSVRNEGLPMPPLRDHTAALASLRAALTTDDGAPVAPGRILGAASGPRTIAATAAALGGVLVDVGVDPGVVARAVRLAREHAADATVWLFLRATPTSSEAEAATATDPLLGSCAMRIVAAPEWYGVSGKELDAVRAVAESHDYARHGSAGARGGARTEADGLVRDRFVLTGDPGRIAARIRPLAGLGATGVVLAGALPGTLERLPELVGAVRHGLGDGEEHR</sequence>
<evidence type="ECO:0000313" key="3">
    <source>
        <dbReference type="Proteomes" id="UP001597402"/>
    </source>
</evidence>
<keyword evidence="3" id="KW-1185">Reference proteome</keyword>
<dbReference type="SUPFAM" id="SSF51679">
    <property type="entry name" value="Bacterial luciferase-like"/>
    <property type="match status" value="1"/>
</dbReference>
<protein>
    <submittedName>
        <fullName evidence="2">LLM class flavin-dependent oxidoreductase</fullName>
    </submittedName>
</protein>
<proteinExistence type="predicted"/>
<dbReference type="Pfam" id="PF00296">
    <property type="entry name" value="Bac_luciferase"/>
    <property type="match status" value="1"/>
</dbReference>
<comment type="caution">
    <text evidence="2">The sequence shown here is derived from an EMBL/GenBank/DDBJ whole genome shotgun (WGS) entry which is preliminary data.</text>
</comment>
<evidence type="ECO:0000259" key="1">
    <source>
        <dbReference type="Pfam" id="PF00296"/>
    </source>
</evidence>
<accession>A0ABW4XBY2</accession>
<organism evidence="2 3">
    <name type="scientific">Blastococcus deserti</name>
    <dbReference type="NCBI Taxonomy" id="2259033"/>
    <lineage>
        <taxon>Bacteria</taxon>
        <taxon>Bacillati</taxon>
        <taxon>Actinomycetota</taxon>
        <taxon>Actinomycetes</taxon>
        <taxon>Geodermatophilales</taxon>
        <taxon>Geodermatophilaceae</taxon>
        <taxon>Blastococcus</taxon>
    </lineage>
</organism>
<reference evidence="3" key="1">
    <citation type="journal article" date="2019" name="Int. J. Syst. Evol. Microbiol.">
        <title>The Global Catalogue of Microorganisms (GCM) 10K type strain sequencing project: providing services to taxonomists for standard genome sequencing and annotation.</title>
        <authorList>
            <consortium name="The Broad Institute Genomics Platform"/>
            <consortium name="The Broad Institute Genome Sequencing Center for Infectious Disease"/>
            <person name="Wu L."/>
            <person name="Ma J."/>
        </authorList>
    </citation>
    <scope>NUCLEOTIDE SEQUENCE [LARGE SCALE GENOMIC DNA]</scope>
    <source>
        <strain evidence="3">JCM 3338</strain>
    </source>
</reference>
<evidence type="ECO:0000313" key="2">
    <source>
        <dbReference type="EMBL" id="MFD2092961.1"/>
    </source>
</evidence>
<dbReference type="RefSeq" id="WP_376877854.1">
    <property type="nucleotide sequence ID" value="NZ_JBHUHP010000015.1"/>
</dbReference>
<dbReference type="EMBL" id="JBHUHP010000015">
    <property type="protein sequence ID" value="MFD2092961.1"/>
    <property type="molecule type" value="Genomic_DNA"/>
</dbReference>
<dbReference type="InterPro" id="IPR011251">
    <property type="entry name" value="Luciferase-like_dom"/>
</dbReference>
<dbReference type="Gene3D" id="3.20.20.30">
    <property type="entry name" value="Luciferase-like domain"/>
    <property type="match status" value="1"/>
</dbReference>
<dbReference type="InterPro" id="IPR036661">
    <property type="entry name" value="Luciferase-like_sf"/>
</dbReference>
<dbReference type="Proteomes" id="UP001597402">
    <property type="component" value="Unassembled WGS sequence"/>
</dbReference>
<name>A0ABW4XBY2_9ACTN</name>